<organism evidence="1 2">
    <name type="scientific">Violaceomyces palustris</name>
    <dbReference type="NCBI Taxonomy" id="1673888"/>
    <lineage>
        <taxon>Eukaryota</taxon>
        <taxon>Fungi</taxon>
        <taxon>Dikarya</taxon>
        <taxon>Basidiomycota</taxon>
        <taxon>Ustilaginomycotina</taxon>
        <taxon>Ustilaginomycetes</taxon>
        <taxon>Violaceomycetales</taxon>
        <taxon>Violaceomycetaceae</taxon>
        <taxon>Violaceomyces</taxon>
    </lineage>
</organism>
<gene>
    <name evidence="1" type="ORF">IE53DRAFT_387923</name>
</gene>
<protein>
    <submittedName>
        <fullName evidence="1">Uncharacterized protein</fullName>
    </submittedName>
</protein>
<dbReference type="Proteomes" id="UP000245626">
    <property type="component" value="Unassembled WGS sequence"/>
</dbReference>
<proteinExistence type="predicted"/>
<reference evidence="1 2" key="1">
    <citation type="journal article" date="2018" name="Mol. Biol. Evol.">
        <title>Broad Genomic Sampling Reveals a Smut Pathogenic Ancestry of the Fungal Clade Ustilaginomycotina.</title>
        <authorList>
            <person name="Kijpornyongpan T."/>
            <person name="Mondo S.J."/>
            <person name="Barry K."/>
            <person name="Sandor L."/>
            <person name="Lee J."/>
            <person name="Lipzen A."/>
            <person name="Pangilinan J."/>
            <person name="LaButti K."/>
            <person name="Hainaut M."/>
            <person name="Henrissat B."/>
            <person name="Grigoriev I.V."/>
            <person name="Spatafora J.W."/>
            <person name="Aime M.C."/>
        </authorList>
    </citation>
    <scope>NUCLEOTIDE SEQUENCE [LARGE SCALE GENOMIC DNA]</scope>
    <source>
        <strain evidence="1 2">SA 807</strain>
    </source>
</reference>
<dbReference type="EMBL" id="KZ820001">
    <property type="protein sequence ID" value="PWN49835.1"/>
    <property type="molecule type" value="Genomic_DNA"/>
</dbReference>
<keyword evidence="2" id="KW-1185">Reference proteome</keyword>
<sequence length="151" mass="16924">MEPLQPVLTLESSSVTTEAIRSLTPDTIAFEIRRFQNSISHLLRSNAEMLQMTQQDQQDSGLDQGDREMLLVACRENQEVCSRQRDLIERLSLVLREKVGSSHYGATVPDDQLTLTSYQQSDKVGQEEEAQTNHIASGDLGVVDEQGTLYL</sequence>
<accession>A0ACD0NVJ5</accession>
<evidence type="ECO:0000313" key="2">
    <source>
        <dbReference type="Proteomes" id="UP000245626"/>
    </source>
</evidence>
<evidence type="ECO:0000313" key="1">
    <source>
        <dbReference type="EMBL" id="PWN49835.1"/>
    </source>
</evidence>
<name>A0ACD0NVJ5_9BASI</name>